<gene>
    <name evidence="1" type="primary">Vigan.01G197700</name>
    <name evidence="1" type="ORF">VIGAN_01197700</name>
</gene>
<organism evidence="1 2">
    <name type="scientific">Vigna angularis var. angularis</name>
    <dbReference type="NCBI Taxonomy" id="157739"/>
    <lineage>
        <taxon>Eukaryota</taxon>
        <taxon>Viridiplantae</taxon>
        <taxon>Streptophyta</taxon>
        <taxon>Embryophyta</taxon>
        <taxon>Tracheophyta</taxon>
        <taxon>Spermatophyta</taxon>
        <taxon>Magnoliopsida</taxon>
        <taxon>eudicotyledons</taxon>
        <taxon>Gunneridae</taxon>
        <taxon>Pentapetalae</taxon>
        <taxon>rosids</taxon>
        <taxon>fabids</taxon>
        <taxon>Fabales</taxon>
        <taxon>Fabaceae</taxon>
        <taxon>Papilionoideae</taxon>
        <taxon>50 kb inversion clade</taxon>
        <taxon>NPAAA clade</taxon>
        <taxon>indigoferoid/millettioid clade</taxon>
        <taxon>Phaseoleae</taxon>
        <taxon>Vigna</taxon>
    </lineage>
</organism>
<accession>A0A0S3R100</accession>
<proteinExistence type="predicted"/>
<evidence type="ECO:0000313" key="1">
    <source>
        <dbReference type="EMBL" id="BAT74328.1"/>
    </source>
</evidence>
<keyword evidence="2" id="KW-1185">Reference proteome</keyword>
<sequence length="105" mass="12180">MIDSILITFSSLKFEIRISIGASSTCAFLTPYRTIKKVKDAWYPNGNHVTLSNKRIAKTFYERSKTLHILRKEYIVKPDYQRQTDSIFISLKKEDCKVNAIKCNS</sequence>
<evidence type="ECO:0000313" key="2">
    <source>
        <dbReference type="Proteomes" id="UP000291084"/>
    </source>
</evidence>
<protein>
    <submittedName>
        <fullName evidence="1">Uncharacterized protein</fullName>
    </submittedName>
</protein>
<dbReference type="Proteomes" id="UP000291084">
    <property type="component" value="Chromosome 1"/>
</dbReference>
<name>A0A0S3R100_PHAAN</name>
<reference evidence="1 2" key="1">
    <citation type="journal article" date="2015" name="Sci. Rep.">
        <title>The power of single molecule real-time sequencing technology in the de novo assembly of a eukaryotic genome.</title>
        <authorList>
            <person name="Sakai H."/>
            <person name="Naito K."/>
            <person name="Ogiso-Tanaka E."/>
            <person name="Takahashi Y."/>
            <person name="Iseki K."/>
            <person name="Muto C."/>
            <person name="Satou K."/>
            <person name="Teruya K."/>
            <person name="Shiroma A."/>
            <person name="Shimoji M."/>
            <person name="Hirano T."/>
            <person name="Itoh T."/>
            <person name="Kaga A."/>
            <person name="Tomooka N."/>
        </authorList>
    </citation>
    <scope>NUCLEOTIDE SEQUENCE [LARGE SCALE GENOMIC DNA]</scope>
    <source>
        <strain evidence="2">cv. Shumari</strain>
    </source>
</reference>
<dbReference type="AlphaFoldDB" id="A0A0S3R100"/>
<dbReference type="EMBL" id="AP015034">
    <property type="protein sequence ID" value="BAT74328.1"/>
    <property type="molecule type" value="Genomic_DNA"/>
</dbReference>